<protein>
    <recommendedName>
        <fullName evidence="4">Peptidase</fullName>
    </recommendedName>
</protein>
<feature type="transmembrane region" description="Helical" evidence="1">
    <location>
        <begin position="220"/>
        <end position="238"/>
    </location>
</feature>
<dbReference type="PANTHER" id="PTHR34219:SF1">
    <property type="entry name" value="PEPSY DOMAIN-CONTAINING PROTEIN"/>
    <property type="match status" value="1"/>
</dbReference>
<organism evidence="2 3">
    <name type="scientific">Bordetella genomosp. 9</name>
    <dbReference type="NCBI Taxonomy" id="1416803"/>
    <lineage>
        <taxon>Bacteria</taxon>
        <taxon>Pseudomonadati</taxon>
        <taxon>Pseudomonadota</taxon>
        <taxon>Betaproteobacteria</taxon>
        <taxon>Burkholderiales</taxon>
        <taxon>Alcaligenaceae</taxon>
        <taxon>Bordetella</taxon>
    </lineage>
</organism>
<dbReference type="PANTHER" id="PTHR34219">
    <property type="entry name" value="IRON-REGULATED INNER MEMBRANE PROTEIN-RELATED"/>
    <property type="match status" value="1"/>
</dbReference>
<dbReference type="AlphaFoldDB" id="A0A261R400"/>
<reference evidence="2" key="1">
    <citation type="submission" date="2017-05" db="EMBL/GenBank/DDBJ databases">
        <title>Complete and WGS of Bordetella genogroups.</title>
        <authorList>
            <person name="Spilker T."/>
            <person name="Lipuma J."/>
        </authorList>
    </citation>
    <scope>NUCLEOTIDE SEQUENCE</scope>
    <source>
        <strain evidence="2">AU21707</strain>
    </source>
</reference>
<keyword evidence="1" id="KW-1133">Transmembrane helix</keyword>
<keyword evidence="1" id="KW-0812">Transmembrane</keyword>
<keyword evidence="3" id="KW-1185">Reference proteome</keyword>
<dbReference type="Pfam" id="PF03929">
    <property type="entry name" value="PepSY_TM"/>
    <property type="match status" value="1"/>
</dbReference>
<evidence type="ECO:0000256" key="1">
    <source>
        <dbReference type="SAM" id="Phobius"/>
    </source>
</evidence>
<accession>A0A261R400</accession>
<proteinExistence type="predicted"/>
<dbReference type="Proteomes" id="UP000216857">
    <property type="component" value="Unassembled WGS sequence"/>
</dbReference>
<gene>
    <name evidence="2" type="ORF">CAL26_19455</name>
</gene>
<comment type="caution">
    <text evidence="2">The sequence shown here is derived from an EMBL/GenBank/DDBJ whole genome shotgun (WGS) entry which is preliminary data.</text>
</comment>
<feature type="transmembrane region" description="Helical" evidence="1">
    <location>
        <begin position="173"/>
        <end position="191"/>
    </location>
</feature>
<sequence>MPDTSYRGAPARAGVARTAAGTALMALITRLHFYVGLFVGPFILVAAVTGTLFVLTPQLEDRLYADQLYSDATGPAHTLTEQIAAARAVTGPQARLAAIRPAPTPGTTTRVMFAQPGLQDSEHRAIFIDPVTLAVKGDLNVYGTSGTLPLRTTLDTLHRNLMLGDLGRNYSELAASWLWFAALGGILLWAYGSRRNAALAAARSGAAGGRPRLRRWHSVIGLWIAIGLFFLSATGLTWSRWAGGNINVVRQELGWFTPGLATSLKPGAAAPAGGEHAEHMADMANMQSVGHMEHGGAAMAMAAPARTDDETQFDRVVAAARAAGIDANGIEVRPPRKPDQAWTVREVDRSWPTQVDAVAIDGRDMSVVSRADFATFPLVAKLIRWGIDMHMGILFGWANQLLMAASGIALSAMVVLGYAMWWRRRPAPGSPVLTVTQAWTRLPGWQRGVAVLLAAALGWSLPLMGLSLLAFLVVDLLRWRLATAPPSAARRALRP</sequence>
<feature type="transmembrane region" description="Helical" evidence="1">
    <location>
        <begin position="449"/>
        <end position="474"/>
    </location>
</feature>
<dbReference type="EMBL" id="NEVJ01000003">
    <property type="protein sequence ID" value="OZI19755.1"/>
    <property type="molecule type" value="Genomic_DNA"/>
</dbReference>
<evidence type="ECO:0008006" key="4">
    <source>
        <dbReference type="Google" id="ProtNLM"/>
    </source>
</evidence>
<dbReference type="InterPro" id="IPR005625">
    <property type="entry name" value="PepSY-ass_TM"/>
</dbReference>
<feature type="transmembrane region" description="Helical" evidence="1">
    <location>
        <begin position="33"/>
        <end position="55"/>
    </location>
</feature>
<feature type="transmembrane region" description="Helical" evidence="1">
    <location>
        <begin position="401"/>
        <end position="421"/>
    </location>
</feature>
<dbReference type="RefSeq" id="WP_094848382.1">
    <property type="nucleotide sequence ID" value="NZ_NEVJ01000003.1"/>
</dbReference>
<evidence type="ECO:0000313" key="3">
    <source>
        <dbReference type="Proteomes" id="UP000216857"/>
    </source>
</evidence>
<evidence type="ECO:0000313" key="2">
    <source>
        <dbReference type="EMBL" id="OZI19755.1"/>
    </source>
</evidence>
<dbReference type="OrthoDB" id="9791166at2"/>
<keyword evidence="1" id="KW-0472">Membrane</keyword>
<name>A0A261R400_9BORD</name>